<feature type="chain" id="PRO_5003774879" description="Knottin scorpion toxin-like domain-containing protein" evidence="8">
    <location>
        <begin position="26"/>
        <end position="74"/>
    </location>
</feature>
<protein>
    <recommendedName>
        <fullName evidence="11">Knottin scorpion toxin-like domain-containing protein</fullName>
    </recommendedName>
</protein>
<dbReference type="GO" id="GO:0005576">
    <property type="term" value="C:extracellular region"/>
    <property type="evidence" value="ECO:0007669"/>
    <property type="project" value="UniProtKB-SubCell"/>
</dbReference>
<evidence type="ECO:0000256" key="1">
    <source>
        <dbReference type="ARBA" id="ARBA00004613"/>
    </source>
</evidence>
<keyword evidence="6 8" id="KW-0732">Signal</keyword>
<evidence type="ECO:0000256" key="3">
    <source>
        <dbReference type="ARBA" id="ARBA00022525"/>
    </source>
</evidence>
<dbReference type="EnsemblPlants" id="OB06G21750.1">
    <property type="protein sequence ID" value="OB06G21750.1"/>
    <property type="gene ID" value="OB06G21750"/>
</dbReference>
<evidence type="ECO:0000256" key="7">
    <source>
        <dbReference type="ARBA" id="ARBA00022821"/>
    </source>
</evidence>
<comment type="similarity">
    <text evidence="2">Belongs to the DEFL family.</text>
</comment>
<name>J3MDT1_ORYBR</name>
<keyword evidence="5" id="KW-0295">Fungicide</keyword>
<dbReference type="Proteomes" id="UP000006038">
    <property type="component" value="Chromosome 6"/>
</dbReference>
<keyword evidence="10" id="KW-1185">Reference proteome</keyword>
<evidence type="ECO:0000256" key="2">
    <source>
        <dbReference type="ARBA" id="ARBA00006722"/>
    </source>
</evidence>
<evidence type="ECO:0000256" key="4">
    <source>
        <dbReference type="ARBA" id="ARBA00022529"/>
    </source>
</evidence>
<keyword evidence="3" id="KW-0964">Secreted</keyword>
<organism evidence="9">
    <name type="scientific">Oryza brachyantha</name>
    <name type="common">malo sina</name>
    <dbReference type="NCBI Taxonomy" id="4533"/>
    <lineage>
        <taxon>Eukaryota</taxon>
        <taxon>Viridiplantae</taxon>
        <taxon>Streptophyta</taxon>
        <taxon>Embryophyta</taxon>
        <taxon>Tracheophyta</taxon>
        <taxon>Spermatophyta</taxon>
        <taxon>Magnoliopsida</taxon>
        <taxon>Liliopsida</taxon>
        <taxon>Poales</taxon>
        <taxon>Poaceae</taxon>
        <taxon>BOP clade</taxon>
        <taxon>Oryzoideae</taxon>
        <taxon>Oryzeae</taxon>
        <taxon>Oryzinae</taxon>
        <taxon>Oryza</taxon>
    </lineage>
</organism>
<evidence type="ECO:0000256" key="5">
    <source>
        <dbReference type="ARBA" id="ARBA00022577"/>
    </source>
</evidence>
<dbReference type="AlphaFoldDB" id="J3MDT1"/>
<sequence>MAARVGTCAAIALLVLFALAASAAAEAPRSCEAWGDNTGCAAGQSDGCNGWCQSQCRGGECKPRGAHHYCHGFC</sequence>
<evidence type="ECO:0008006" key="11">
    <source>
        <dbReference type="Google" id="ProtNLM"/>
    </source>
</evidence>
<evidence type="ECO:0000256" key="6">
    <source>
        <dbReference type="ARBA" id="ARBA00022729"/>
    </source>
</evidence>
<dbReference type="GO" id="GO:0031640">
    <property type="term" value="P:killing of cells of another organism"/>
    <property type="evidence" value="ECO:0007669"/>
    <property type="project" value="UniProtKB-KW"/>
</dbReference>
<dbReference type="OMA" id="CCTEHRP"/>
<dbReference type="Pfam" id="PF10868">
    <property type="entry name" value="Defensin_like"/>
    <property type="match status" value="1"/>
</dbReference>
<evidence type="ECO:0000313" key="10">
    <source>
        <dbReference type="Proteomes" id="UP000006038"/>
    </source>
</evidence>
<evidence type="ECO:0000256" key="8">
    <source>
        <dbReference type="SAM" id="SignalP"/>
    </source>
</evidence>
<dbReference type="HOGENOM" id="CLU_185732_1_0_1"/>
<comment type="subcellular location">
    <subcellularLocation>
        <location evidence="1">Secreted</location>
    </subcellularLocation>
</comment>
<dbReference type="Gramene" id="OB06G21750.1">
    <property type="protein sequence ID" value="OB06G21750.1"/>
    <property type="gene ID" value="OB06G21750"/>
</dbReference>
<proteinExistence type="inferred from homology"/>
<feature type="signal peptide" evidence="8">
    <location>
        <begin position="1"/>
        <end position="25"/>
    </location>
</feature>
<reference evidence="9" key="2">
    <citation type="submission" date="2013-04" db="UniProtKB">
        <authorList>
            <consortium name="EnsemblPlants"/>
        </authorList>
    </citation>
    <scope>IDENTIFICATION</scope>
</reference>
<accession>J3MDT1</accession>
<reference evidence="9" key="1">
    <citation type="journal article" date="2013" name="Nat. Commun.">
        <title>Whole-genome sequencing of Oryza brachyantha reveals mechanisms underlying Oryza genome evolution.</title>
        <authorList>
            <person name="Chen J."/>
            <person name="Huang Q."/>
            <person name="Gao D."/>
            <person name="Wang J."/>
            <person name="Lang Y."/>
            <person name="Liu T."/>
            <person name="Li B."/>
            <person name="Bai Z."/>
            <person name="Luis Goicoechea J."/>
            <person name="Liang C."/>
            <person name="Chen C."/>
            <person name="Zhang W."/>
            <person name="Sun S."/>
            <person name="Liao Y."/>
            <person name="Zhang X."/>
            <person name="Yang L."/>
            <person name="Song C."/>
            <person name="Wang M."/>
            <person name="Shi J."/>
            <person name="Liu G."/>
            <person name="Liu J."/>
            <person name="Zhou H."/>
            <person name="Zhou W."/>
            <person name="Yu Q."/>
            <person name="An N."/>
            <person name="Chen Y."/>
            <person name="Cai Q."/>
            <person name="Wang B."/>
            <person name="Liu B."/>
            <person name="Min J."/>
            <person name="Huang Y."/>
            <person name="Wu H."/>
            <person name="Li Z."/>
            <person name="Zhang Y."/>
            <person name="Yin Y."/>
            <person name="Song W."/>
            <person name="Jiang J."/>
            <person name="Jackson S.A."/>
            <person name="Wing R.A."/>
            <person name="Wang J."/>
            <person name="Chen M."/>
        </authorList>
    </citation>
    <scope>NUCLEOTIDE SEQUENCE [LARGE SCALE GENOMIC DNA]</scope>
    <source>
        <strain evidence="9">cv. IRGC 101232</strain>
    </source>
</reference>
<dbReference type="eggNOG" id="ENOG502SXSI">
    <property type="taxonomic scope" value="Eukaryota"/>
</dbReference>
<keyword evidence="7" id="KW-0611">Plant defense</keyword>
<keyword evidence="4" id="KW-0929">Antimicrobial</keyword>
<dbReference type="InterPro" id="IPR022618">
    <property type="entry name" value="Defensin-like_20-28"/>
</dbReference>
<dbReference type="GO" id="GO:0050832">
    <property type="term" value="P:defense response to fungus"/>
    <property type="evidence" value="ECO:0007669"/>
    <property type="project" value="UniProtKB-KW"/>
</dbReference>
<evidence type="ECO:0000313" key="9">
    <source>
        <dbReference type="EnsemblPlants" id="OB06G21750.1"/>
    </source>
</evidence>